<reference evidence="1" key="1">
    <citation type="journal article" date="2024" name="Gigascience">
        <title>Chromosome-level genome of the poultry shaft louse Menopon gallinae provides insight into the host-switching and adaptive evolution of parasitic lice.</title>
        <authorList>
            <person name="Xu Y."/>
            <person name="Ma L."/>
            <person name="Liu S."/>
            <person name="Liang Y."/>
            <person name="Liu Q."/>
            <person name="He Z."/>
            <person name="Tian L."/>
            <person name="Duan Y."/>
            <person name="Cai W."/>
            <person name="Li H."/>
            <person name="Song F."/>
        </authorList>
    </citation>
    <scope>NUCLEOTIDE SEQUENCE</scope>
    <source>
        <strain evidence="1">Cailab_2023a</strain>
    </source>
</reference>
<protein>
    <submittedName>
        <fullName evidence="1">Uncharacterized protein</fullName>
    </submittedName>
</protein>
<organism evidence="1">
    <name type="scientific">Menopon gallinae</name>
    <name type="common">poultry shaft louse</name>
    <dbReference type="NCBI Taxonomy" id="328185"/>
    <lineage>
        <taxon>Eukaryota</taxon>
        <taxon>Metazoa</taxon>
        <taxon>Ecdysozoa</taxon>
        <taxon>Arthropoda</taxon>
        <taxon>Hexapoda</taxon>
        <taxon>Insecta</taxon>
        <taxon>Pterygota</taxon>
        <taxon>Neoptera</taxon>
        <taxon>Paraneoptera</taxon>
        <taxon>Psocodea</taxon>
        <taxon>Troctomorpha</taxon>
        <taxon>Phthiraptera</taxon>
        <taxon>Amblycera</taxon>
        <taxon>Menoponidae</taxon>
        <taxon>Menopon</taxon>
    </lineage>
</organism>
<sequence>MARSPAICCKLPGVASRVSAKAFTLLNHPCRGVVPPSPGSPIVLVLTNVLGDSLETRAKPRSMDISMWRSSGST</sequence>
<dbReference type="EMBL" id="JARGDH010000005">
    <property type="protein sequence ID" value="KAL0266399.1"/>
    <property type="molecule type" value="Genomic_DNA"/>
</dbReference>
<dbReference type="AlphaFoldDB" id="A0AAW2H994"/>
<evidence type="ECO:0000313" key="1">
    <source>
        <dbReference type="EMBL" id="KAL0266399.1"/>
    </source>
</evidence>
<gene>
    <name evidence="1" type="ORF">PYX00_008948</name>
</gene>
<name>A0AAW2H994_9NEOP</name>
<accession>A0AAW2H994</accession>
<comment type="caution">
    <text evidence="1">The sequence shown here is derived from an EMBL/GenBank/DDBJ whole genome shotgun (WGS) entry which is preliminary data.</text>
</comment>
<proteinExistence type="predicted"/>